<feature type="domain" description="N-acetyltransferase" evidence="16">
    <location>
        <begin position="235"/>
        <end position="387"/>
    </location>
</feature>
<organism evidence="17 18">
    <name type="scientific">Nocardioides astragali</name>
    <dbReference type="NCBI Taxonomy" id="1776736"/>
    <lineage>
        <taxon>Bacteria</taxon>
        <taxon>Bacillati</taxon>
        <taxon>Actinomycetota</taxon>
        <taxon>Actinomycetes</taxon>
        <taxon>Propionibacteriales</taxon>
        <taxon>Nocardioidaceae</taxon>
        <taxon>Nocardioides</taxon>
    </lineage>
</organism>
<dbReference type="InterPro" id="IPR016181">
    <property type="entry name" value="Acyl_CoA_acyltransferase"/>
</dbReference>
<evidence type="ECO:0000256" key="14">
    <source>
        <dbReference type="ARBA" id="ARBA00047783"/>
    </source>
</evidence>
<evidence type="ECO:0000256" key="4">
    <source>
        <dbReference type="ARBA" id="ARBA00011738"/>
    </source>
</evidence>
<keyword evidence="10 15" id="KW-0949">S-adenosyl-L-methionine</keyword>
<accession>A0ABW2N658</accession>
<evidence type="ECO:0000256" key="9">
    <source>
        <dbReference type="ARBA" id="ARBA00022679"/>
    </source>
</evidence>
<evidence type="ECO:0000256" key="11">
    <source>
        <dbReference type="ARBA" id="ARBA00022694"/>
    </source>
</evidence>
<dbReference type="InterPro" id="IPR000182">
    <property type="entry name" value="GNAT_dom"/>
</dbReference>
<gene>
    <name evidence="15 17" type="primary">trmD</name>
    <name evidence="17" type="ORF">ACFQO6_14875</name>
</gene>
<comment type="function">
    <text evidence="1 15">Specifically methylates guanosine-37 in various tRNAs.</text>
</comment>
<keyword evidence="11 15" id="KW-0819">tRNA processing</keyword>
<dbReference type="Gene3D" id="3.40.1280.10">
    <property type="match status" value="1"/>
</dbReference>
<evidence type="ECO:0000259" key="16">
    <source>
        <dbReference type="PROSITE" id="PS51186"/>
    </source>
</evidence>
<dbReference type="GO" id="GO:0032259">
    <property type="term" value="P:methylation"/>
    <property type="evidence" value="ECO:0007669"/>
    <property type="project" value="UniProtKB-KW"/>
</dbReference>
<keyword evidence="18" id="KW-1185">Reference proteome</keyword>
<evidence type="ECO:0000313" key="17">
    <source>
        <dbReference type="EMBL" id="MFC7361556.1"/>
    </source>
</evidence>
<dbReference type="RefSeq" id="WP_255891146.1">
    <property type="nucleotide sequence ID" value="NZ_JAFMZM010000004.1"/>
</dbReference>
<evidence type="ECO:0000256" key="10">
    <source>
        <dbReference type="ARBA" id="ARBA00022691"/>
    </source>
</evidence>
<evidence type="ECO:0000256" key="15">
    <source>
        <dbReference type="HAMAP-Rule" id="MF_00605"/>
    </source>
</evidence>
<comment type="subunit">
    <text evidence="4 15">Homodimer.</text>
</comment>
<dbReference type="Proteomes" id="UP001596524">
    <property type="component" value="Unassembled WGS sequence"/>
</dbReference>
<dbReference type="NCBIfam" id="NF000648">
    <property type="entry name" value="PRK00026.1"/>
    <property type="match status" value="1"/>
</dbReference>
<keyword evidence="7 15" id="KW-0963">Cytoplasm</keyword>
<evidence type="ECO:0000256" key="1">
    <source>
        <dbReference type="ARBA" id="ARBA00002634"/>
    </source>
</evidence>
<sequence length="392" mass="42622">MRIDVVTIFPDYLAPLGLSLPGKARDKGLLDVAVHDLRDWTTDRHHTVDDTPYGGGAGMVMKPEPWGQALDAVAQGATIVFTTPSGEPFTQQVAQELSGHEHLVFACGRYEGIDQRVVEHAATQGTVREISLGDYVLNGGEVAALAIIEAVVRLLPGFMGNAESLVEESHADGLLEYPVYTKPSSWRGRDVPDVLLSGDHARIAAWRREQAARRTADRRPDLLPPTGAVTGLPDLDVRPAVPADAGELYTLQRACWLQELEANPGVDIPALRESLDDVRRGLGEWTVMVAREPVSGRLVGAVRGRVDRHGEWDIGRIMVAPDLQGRGLGRALLELVEALAPPEVATYVLFTGAGSTDNLRMYKKAGFRLRPDRKAPPGAVVLTKQVSRRISR</sequence>
<evidence type="ECO:0000256" key="8">
    <source>
        <dbReference type="ARBA" id="ARBA00022603"/>
    </source>
</evidence>
<dbReference type="Pfam" id="PF00583">
    <property type="entry name" value="Acetyltransf_1"/>
    <property type="match status" value="1"/>
</dbReference>
<dbReference type="PANTHER" id="PTHR46417">
    <property type="entry name" value="TRNA (GUANINE-N(1)-)-METHYLTRANSFERASE"/>
    <property type="match status" value="1"/>
</dbReference>
<dbReference type="SUPFAM" id="SSF75217">
    <property type="entry name" value="alpha/beta knot"/>
    <property type="match status" value="1"/>
</dbReference>
<dbReference type="Gene3D" id="1.10.1270.20">
    <property type="entry name" value="tRNA(m1g37)methyltransferase, domain 2"/>
    <property type="match status" value="1"/>
</dbReference>
<dbReference type="EC" id="2.1.1.228" evidence="5 15"/>
<dbReference type="Pfam" id="PF01746">
    <property type="entry name" value="tRNA_m1G_MT"/>
    <property type="match status" value="1"/>
</dbReference>
<comment type="caution">
    <text evidence="17">The sequence shown here is derived from an EMBL/GenBank/DDBJ whole genome shotgun (WGS) entry which is preliminary data.</text>
</comment>
<evidence type="ECO:0000256" key="7">
    <source>
        <dbReference type="ARBA" id="ARBA00022490"/>
    </source>
</evidence>
<comment type="catalytic activity">
    <reaction evidence="14 15">
        <text>guanosine(37) in tRNA + S-adenosyl-L-methionine = N(1)-methylguanosine(37) in tRNA + S-adenosyl-L-homocysteine + H(+)</text>
        <dbReference type="Rhea" id="RHEA:36899"/>
        <dbReference type="Rhea" id="RHEA-COMP:10145"/>
        <dbReference type="Rhea" id="RHEA-COMP:10147"/>
        <dbReference type="ChEBI" id="CHEBI:15378"/>
        <dbReference type="ChEBI" id="CHEBI:57856"/>
        <dbReference type="ChEBI" id="CHEBI:59789"/>
        <dbReference type="ChEBI" id="CHEBI:73542"/>
        <dbReference type="ChEBI" id="CHEBI:74269"/>
        <dbReference type="EC" id="2.1.1.228"/>
    </reaction>
</comment>
<evidence type="ECO:0000256" key="3">
    <source>
        <dbReference type="ARBA" id="ARBA00007630"/>
    </source>
</evidence>
<keyword evidence="8 15" id="KW-0489">Methyltransferase</keyword>
<dbReference type="InterPro" id="IPR029026">
    <property type="entry name" value="tRNA_m1G_MTases_N"/>
</dbReference>
<evidence type="ECO:0000256" key="12">
    <source>
        <dbReference type="ARBA" id="ARBA00029736"/>
    </source>
</evidence>
<dbReference type="SUPFAM" id="SSF55729">
    <property type="entry name" value="Acyl-CoA N-acyltransferases (Nat)"/>
    <property type="match status" value="1"/>
</dbReference>
<dbReference type="EMBL" id="JBHTCH010000017">
    <property type="protein sequence ID" value="MFC7361556.1"/>
    <property type="molecule type" value="Genomic_DNA"/>
</dbReference>
<name>A0ABW2N658_9ACTN</name>
<dbReference type="InterPro" id="IPR002649">
    <property type="entry name" value="tRNA_m1G_MeTrfase_TrmD"/>
</dbReference>
<comment type="subcellular location">
    <subcellularLocation>
        <location evidence="2 15">Cytoplasm</location>
    </subcellularLocation>
</comment>
<dbReference type="InterPro" id="IPR023148">
    <property type="entry name" value="tRNA_m1G_MeTrfase_C_sf"/>
</dbReference>
<evidence type="ECO:0000256" key="5">
    <source>
        <dbReference type="ARBA" id="ARBA00012807"/>
    </source>
</evidence>
<evidence type="ECO:0000256" key="2">
    <source>
        <dbReference type="ARBA" id="ARBA00004496"/>
    </source>
</evidence>
<evidence type="ECO:0000256" key="13">
    <source>
        <dbReference type="ARBA" id="ARBA00033392"/>
    </source>
</evidence>
<dbReference type="HAMAP" id="MF_00605">
    <property type="entry name" value="TrmD"/>
    <property type="match status" value="1"/>
</dbReference>
<comment type="similarity">
    <text evidence="3 15">Belongs to the RNA methyltransferase TrmD family.</text>
</comment>
<dbReference type="InterPro" id="IPR029028">
    <property type="entry name" value="Alpha/beta_knot_MTases"/>
</dbReference>
<protein>
    <recommendedName>
        <fullName evidence="6 15">tRNA (guanine-N(1)-)-methyltransferase</fullName>
        <ecNumber evidence="5 15">2.1.1.228</ecNumber>
    </recommendedName>
    <alternativeName>
        <fullName evidence="12 15">M1G-methyltransferase</fullName>
    </alternativeName>
    <alternativeName>
        <fullName evidence="13 15">tRNA [GM37] methyltransferase</fullName>
    </alternativeName>
</protein>
<evidence type="ECO:0000256" key="6">
    <source>
        <dbReference type="ARBA" id="ARBA00014679"/>
    </source>
</evidence>
<feature type="binding site" evidence="15">
    <location>
        <position position="108"/>
    </location>
    <ligand>
        <name>S-adenosyl-L-methionine</name>
        <dbReference type="ChEBI" id="CHEBI:59789"/>
    </ligand>
</feature>
<dbReference type="PROSITE" id="PS51186">
    <property type="entry name" value="GNAT"/>
    <property type="match status" value="1"/>
</dbReference>
<dbReference type="CDD" id="cd18080">
    <property type="entry name" value="TrmD-like"/>
    <property type="match status" value="1"/>
</dbReference>
<dbReference type="Gene3D" id="3.40.630.30">
    <property type="match status" value="1"/>
</dbReference>
<evidence type="ECO:0000313" key="18">
    <source>
        <dbReference type="Proteomes" id="UP001596524"/>
    </source>
</evidence>
<feature type="binding site" evidence="15">
    <location>
        <begin position="132"/>
        <end position="137"/>
    </location>
    <ligand>
        <name>S-adenosyl-L-methionine</name>
        <dbReference type="ChEBI" id="CHEBI:59789"/>
    </ligand>
</feature>
<dbReference type="CDD" id="cd04301">
    <property type="entry name" value="NAT_SF"/>
    <property type="match status" value="1"/>
</dbReference>
<dbReference type="InterPro" id="IPR016009">
    <property type="entry name" value="tRNA_MeTrfase_TRMD/TRM10"/>
</dbReference>
<proteinExistence type="inferred from homology"/>
<reference evidence="18" key="1">
    <citation type="journal article" date="2019" name="Int. J. Syst. Evol. Microbiol.">
        <title>The Global Catalogue of Microorganisms (GCM) 10K type strain sequencing project: providing services to taxonomists for standard genome sequencing and annotation.</title>
        <authorList>
            <consortium name="The Broad Institute Genomics Platform"/>
            <consortium name="The Broad Institute Genome Sequencing Center for Infectious Disease"/>
            <person name="Wu L."/>
            <person name="Ma J."/>
        </authorList>
    </citation>
    <scope>NUCLEOTIDE SEQUENCE [LARGE SCALE GENOMIC DNA]</scope>
    <source>
        <strain evidence="18">FCH27</strain>
    </source>
</reference>
<dbReference type="GO" id="GO:0052906">
    <property type="term" value="F:tRNA (guanine(37)-N1)-methyltransferase activity"/>
    <property type="evidence" value="ECO:0007669"/>
    <property type="project" value="UniProtKB-EC"/>
</dbReference>
<dbReference type="NCBIfam" id="TIGR00088">
    <property type="entry name" value="trmD"/>
    <property type="match status" value="1"/>
</dbReference>
<keyword evidence="9 15" id="KW-0808">Transferase</keyword>
<dbReference type="PANTHER" id="PTHR46417:SF1">
    <property type="entry name" value="TRNA (GUANINE-N(1)-)-METHYLTRANSFERASE"/>
    <property type="match status" value="1"/>
</dbReference>